<feature type="chain" id="PRO_5021491565" description="SH3 domain-containing protein" evidence="1">
    <location>
        <begin position="26"/>
        <end position="119"/>
    </location>
</feature>
<dbReference type="AlphaFoldDB" id="A0A4Z0NDY6"/>
<protein>
    <recommendedName>
        <fullName evidence="4">SH3 domain-containing protein</fullName>
    </recommendedName>
</protein>
<evidence type="ECO:0000313" key="2">
    <source>
        <dbReference type="EMBL" id="TGD93415.1"/>
    </source>
</evidence>
<keyword evidence="1" id="KW-0732">Signal</keyword>
<comment type="caution">
    <text evidence="2">The sequence shown here is derived from an EMBL/GenBank/DDBJ whole genome shotgun (WGS) entry which is preliminary data.</text>
</comment>
<organism evidence="2 3">
    <name type="scientific">Methylobacterium nonmethylotrophicum</name>
    <dbReference type="NCBI Taxonomy" id="1141884"/>
    <lineage>
        <taxon>Bacteria</taxon>
        <taxon>Pseudomonadati</taxon>
        <taxon>Pseudomonadota</taxon>
        <taxon>Alphaproteobacteria</taxon>
        <taxon>Hyphomicrobiales</taxon>
        <taxon>Methylobacteriaceae</taxon>
        <taxon>Methylobacterium</taxon>
    </lineage>
</organism>
<accession>A0A4Z0NDY6</accession>
<gene>
    <name evidence="2" type="ORF">EU555_33250</name>
</gene>
<dbReference type="RefSeq" id="WP_135419617.1">
    <property type="nucleotide sequence ID" value="NZ_SRLB01000050.1"/>
</dbReference>
<evidence type="ECO:0000313" key="3">
    <source>
        <dbReference type="Proteomes" id="UP000297535"/>
    </source>
</evidence>
<dbReference type="Proteomes" id="UP000297535">
    <property type="component" value="Unassembled WGS sequence"/>
</dbReference>
<evidence type="ECO:0008006" key="4">
    <source>
        <dbReference type="Google" id="ProtNLM"/>
    </source>
</evidence>
<proteinExistence type="predicted"/>
<feature type="signal peptide" evidence="1">
    <location>
        <begin position="1"/>
        <end position="25"/>
    </location>
</feature>
<name>A0A4Z0NDY6_9HYPH</name>
<sequence length="119" mass="12806">MASPLSHRVIASAVMVLGCAAPARATIDSCAEVRRTPDGFLNLRIGPGAGFEAVLKLFPGDQLWVDTATCETRRGIAACDPTGTWWHVVSVRRLDAGTKSYTRGWAHRRFLAPTPCPGD</sequence>
<dbReference type="OrthoDB" id="9816009at2"/>
<dbReference type="EMBL" id="SRLB01000050">
    <property type="protein sequence ID" value="TGD93415.1"/>
    <property type="molecule type" value="Genomic_DNA"/>
</dbReference>
<reference evidence="2 3" key="1">
    <citation type="submission" date="2019-04" db="EMBL/GenBank/DDBJ databases">
        <authorList>
            <person name="Feng G."/>
            <person name="Zhu H."/>
        </authorList>
    </citation>
    <scope>NUCLEOTIDE SEQUENCE [LARGE SCALE GENOMIC DNA]</scope>
    <source>
        <strain evidence="2 3">6HR-1</strain>
    </source>
</reference>
<keyword evidence="3" id="KW-1185">Reference proteome</keyword>
<evidence type="ECO:0000256" key="1">
    <source>
        <dbReference type="SAM" id="SignalP"/>
    </source>
</evidence>